<name>A0A9Q1CBB3_HOLLE</name>
<feature type="domain" description="Lipid-binding serum glycoprotein C-terminal" evidence="1">
    <location>
        <begin position="1"/>
        <end position="201"/>
    </location>
</feature>
<dbReference type="SMART" id="SM00329">
    <property type="entry name" value="BPI2"/>
    <property type="match status" value="1"/>
</dbReference>
<evidence type="ECO:0000313" key="2">
    <source>
        <dbReference type="EMBL" id="KAJ8041434.1"/>
    </source>
</evidence>
<organism evidence="2 3">
    <name type="scientific">Holothuria leucospilota</name>
    <name type="common">Black long sea cucumber</name>
    <name type="synonym">Mertensiothuria leucospilota</name>
    <dbReference type="NCBI Taxonomy" id="206669"/>
    <lineage>
        <taxon>Eukaryota</taxon>
        <taxon>Metazoa</taxon>
        <taxon>Echinodermata</taxon>
        <taxon>Eleutherozoa</taxon>
        <taxon>Echinozoa</taxon>
        <taxon>Holothuroidea</taxon>
        <taxon>Aspidochirotacea</taxon>
        <taxon>Aspidochirotida</taxon>
        <taxon>Holothuriidae</taxon>
        <taxon>Holothuria</taxon>
    </lineage>
</organism>
<reference evidence="2" key="1">
    <citation type="submission" date="2021-10" db="EMBL/GenBank/DDBJ databases">
        <title>Tropical sea cucumber genome reveals ecological adaptation and Cuvierian tubules defense mechanism.</title>
        <authorList>
            <person name="Chen T."/>
        </authorList>
    </citation>
    <scope>NUCLEOTIDE SEQUENCE</scope>
    <source>
        <strain evidence="2">Nanhai2018</strain>
        <tissue evidence="2">Muscle</tissue>
    </source>
</reference>
<evidence type="ECO:0000313" key="3">
    <source>
        <dbReference type="Proteomes" id="UP001152320"/>
    </source>
</evidence>
<dbReference type="OrthoDB" id="10255543at2759"/>
<proteinExistence type="predicted"/>
<comment type="caution">
    <text evidence="2">The sequence shown here is derived from an EMBL/GenBank/DDBJ whole genome shotgun (WGS) entry which is preliminary data.</text>
</comment>
<dbReference type="AlphaFoldDB" id="A0A9Q1CBB3"/>
<dbReference type="InterPro" id="IPR017943">
    <property type="entry name" value="Bactericidal_perm-incr_a/b_dom"/>
</dbReference>
<dbReference type="PANTHER" id="PTHR10504:SF131">
    <property type="entry name" value="BPI2 DOMAIN-CONTAINING PROTEIN"/>
    <property type="match status" value="1"/>
</dbReference>
<dbReference type="PANTHER" id="PTHR10504">
    <property type="entry name" value="BACTERICIDAL PERMEABILITY-INCREASING BPI PROTEIN-RELATED"/>
    <property type="match status" value="1"/>
</dbReference>
<dbReference type="InterPro" id="IPR032942">
    <property type="entry name" value="BPI/LBP/Plunc"/>
</dbReference>
<dbReference type="GO" id="GO:0008289">
    <property type="term" value="F:lipid binding"/>
    <property type="evidence" value="ECO:0007669"/>
    <property type="project" value="InterPro"/>
</dbReference>
<sequence>MVFLRMTDFVPKSACYVFHKTGFFQYNVTQDKIPSDIKISLNTSDSPVRWAIPQIANLYPNMMMQINLNTTAPPKLKFTSGKVGVTVKGGIAAYIAQPNKSLTYLFTLGATINVNASISFRKADLIWNSSFEGADLKLLHTEVDDFKVDYLRSMVPFACKMFIIPEINKRGKKGVPLPSFRDYAFVNPIVKLKKGLLKIGTGIRYQKNWLLDPNE</sequence>
<dbReference type="InterPro" id="IPR001124">
    <property type="entry name" value="Lipid-bd_serum_glycop_C"/>
</dbReference>
<protein>
    <submittedName>
        <fullName evidence="2">Lipopolysaccharide-binding protein</fullName>
    </submittedName>
</protein>
<dbReference type="Proteomes" id="UP001152320">
    <property type="component" value="Chromosome 5"/>
</dbReference>
<evidence type="ECO:0000259" key="1">
    <source>
        <dbReference type="SMART" id="SM00329"/>
    </source>
</evidence>
<dbReference type="Gene3D" id="3.15.20.10">
    <property type="entry name" value="Bactericidal permeability-increasing protein, domain 2"/>
    <property type="match status" value="1"/>
</dbReference>
<dbReference type="SUPFAM" id="SSF55394">
    <property type="entry name" value="Bactericidal permeability-increasing protein, BPI"/>
    <property type="match status" value="1"/>
</dbReference>
<dbReference type="GO" id="GO:0005615">
    <property type="term" value="C:extracellular space"/>
    <property type="evidence" value="ECO:0007669"/>
    <property type="project" value="TreeGrafter"/>
</dbReference>
<dbReference type="EMBL" id="JAIZAY010000005">
    <property type="protein sequence ID" value="KAJ8041434.1"/>
    <property type="molecule type" value="Genomic_DNA"/>
</dbReference>
<accession>A0A9Q1CBB3</accession>
<keyword evidence="3" id="KW-1185">Reference proteome</keyword>
<gene>
    <name evidence="2" type="ORF">HOLleu_12245</name>
</gene>
<dbReference type="Pfam" id="PF02886">
    <property type="entry name" value="LBP_BPI_CETP_C"/>
    <property type="match status" value="1"/>
</dbReference>